<dbReference type="Proteomes" id="UP000675920">
    <property type="component" value="Unplaced"/>
</dbReference>
<dbReference type="NCBIfam" id="NF008607">
    <property type="entry name" value="PRK11579.1"/>
    <property type="match status" value="1"/>
</dbReference>
<evidence type="ECO:0000256" key="2">
    <source>
        <dbReference type="ARBA" id="ARBA00023002"/>
    </source>
</evidence>
<dbReference type="InterPro" id="IPR000683">
    <property type="entry name" value="Gfo/Idh/MocA-like_OxRdtase_N"/>
</dbReference>
<dbReference type="PANTHER" id="PTHR43708:SF5">
    <property type="entry name" value="CONSERVED EXPRESSED OXIDOREDUCTASE (EUROFUNG)-RELATED"/>
    <property type="match status" value="1"/>
</dbReference>
<dbReference type="Gene3D" id="3.40.50.720">
    <property type="entry name" value="NAD(P)-binding Rossmann-like Domain"/>
    <property type="match status" value="1"/>
</dbReference>
<sequence length="363" mass="38296">MSIPLRCALLGYGYAGKTFHAPLIAAEPGLQLAAVLSSDAARVHADFAGMPVTRDADALFADPALDLVVIDTPNDLHAPLARAALLAGKHVVVDKPFTLTLAEARELAALAAAHGLVLSVFQNRRFDGDFLALRELLAAGTLGQLVQLDSHFDRFRPEVRDRWRERDIPGGGLWYDLAPHLLDQTLCLFGLPASITARIATLRPGGAACDWWQARLDYGAHQVCLQASMIAAGPMQRFAAFGTAGAWFKSGLDMQEDRLRAGGGPRDAGFGLDTIAPRLHLGDDAVGTAQPEPVGDYARYYAGIAQAVAAMKAGDAARAAALNPVRPAEAVALMALLEAGLQSSAEGRVIVPALTDAERAALG</sequence>
<reference evidence="6" key="1">
    <citation type="submission" date="2025-08" db="UniProtKB">
        <authorList>
            <consortium name="RefSeq"/>
        </authorList>
    </citation>
    <scope>IDENTIFICATION</scope>
</reference>
<evidence type="ECO:0000313" key="6">
    <source>
        <dbReference type="RefSeq" id="WP_028312607.1"/>
    </source>
</evidence>
<dbReference type="InterPro" id="IPR051317">
    <property type="entry name" value="Gfo/Idh/MocA_oxidoreduct"/>
</dbReference>
<dbReference type="OrthoDB" id="9774191at2"/>
<evidence type="ECO:0000256" key="1">
    <source>
        <dbReference type="ARBA" id="ARBA00010928"/>
    </source>
</evidence>
<dbReference type="SUPFAM" id="SSF51735">
    <property type="entry name" value="NAD(P)-binding Rossmann-fold domains"/>
    <property type="match status" value="1"/>
</dbReference>
<proteinExistence type="inferred from homology"/>
<feature type="domain" description="Gfo/Idh/MocA-like oxidoreductase N-terminal" evidence="3">
    <location>
        <begin position="5"/>
        <end position="120"/>
    </location>
</feature>
<organism evidence="5 6">
    <name type="scientific">Derxia gummosa DSM 723</name>
    <dbReference type="NCBI Taxonomy" id="1121388"/>
    <lineage>
        <taxon>Bacteria</taxon>
        <taxon>Pseudomonadati</taxon>
        <taxon>Pseudomonadota</taxon>
        <taxon>Betaproteobacteria</taxon>
        <taxon>Burkholderiales</taxon>
        <taxon>Alcaligenaceae</taxon>
        <taxon>Derxia</taxon>
    </lineage>
</organism>
<dbReference type="PANTHER" id="PTHR43708">
    <property type="entry name" value="CONSERVED EXPRESSED OXIDOREDUCTASE (EUROFUNG)"/>
    <property type="match status" value="1"/>
</dbReference>
<feature type="domain" description="GFO/IDH/MocA-like oxidoreductase" evidence="4">
    <location>
        <begin position="130"/>
        <end position="246"/>
    </location>
</feature>
<dbReference type="InterPro" id="IPR055170">
    <property type="entry name" value="GFO_IDH_MocA-like_dom"/>
</dbReference>
<comment type="similarity">
    <text evidence="1">Belongs to the Gfo/Idh/MocA family.</text>
</comment>
<keyword evidence="2" id="KW-0560">Oxidoreductase</keyword>
<dbReference type="GO" id="GO:0016491">
    <property type="term" value="F:oxidoreductase activity"/>
    <property type="evidence" value="ECO:0007669"/>
    <property type="project" value="UniProtKB-KW"/>
</dbReference>
<dbReference type="AlphaFoldDB" id="A0A8B6X621"/>
<keyword evidence="5" id="KW-1185">Reference proteome</keyword>
<dbReference type="RefSeq" id="WP_028312607.1">
    <property type="nucleotide sequence ID" value="NZ_KI519499.1"/>
</dbReference>
<name>A0A8B6X621_9BURK</name>
<dbReference type="Pfam" id="PF22725">
    <property type="entry name" value="GFO_IDH_MocA_C3"/>
    <property type="match status" value="1"/>
</dbReference>
<protein>
    <submittedName>
        <fullName evidence="6">Oxidoreductase</fullName>
    </submittedName>
</protein>
<evidence type="ECO:0000259" key="3">
    <source>
        <dbReference type="Pfam" id="PF01408"/>
    </source>
</evidence>
<dbReference type="Pfam" id="PF01408">
    <property type="entry name" value="GFO_IDH_MocA"/>
    <property type="match status" value="1"/>
</dbReference>
<dbReference type="InterPro" id="IPR036291">
    <property type="entry name" value="NAD(P)-bd_dom_sf"/>
</dbReference>
<evidence type="ECO:0000313" key="5">
    <source>
        <dbReference type="Proteomes" id="UP000675920"/>
    </source>
</evidence>
<dbReference type="SUPFAM" id="SSF55347">
    <property type="entry name" value="Glyceraldehyde-3-phosphate dehydrogenase-like, C-terminal domain"/>
    <property type="match status" value="1"/>
</dbReference>
<evidence type="ECO:0000259" key="4">
    <source>
        <dbReference type="Pfam" id="PF22725"/>
    </source>
</evidence>
<dbReference type="GO" id="GO:0000166">
    <property type="term" value="F:nucleotide binding"/>
    <property type="evidence" value="ECO:0007669"/>
    <property type="project" value="InterPro"/>
</dbReference>
<dbReference type="Gene3D" id="3.30.360.10">
    <property type="entry name" value="Dihydrodipicolinate Reductase, domain 2"/>
    <property type="match status" value="1"/>
</dbReference>
<accession>A0A8B6X621</accession>